<dbReference type="RefSeq" id="WP_076614621.1">
    <property type="nucleotide sequence ID" value="NZ_CP019323.1"/>
</dbReference>
<evidence type="ECO:0000256" key="1">
    <source>
        <dbReference type="SAM" id="MobiDB-lite"/>
    </source>
</evidence>
<gene>
    <name evidence="4" type="ORF">BTM29_05885</name>
</gene>
<feature type="signal peptide" evidence="2">
    <location>
        <begin position="1"/>
        <end position="19"/>
    </location>
</feature>
<dbReference type="Proteomes" id="UP000187499">
    <property type="component" value="Chromosome"/>
</dbReference>
<dbReference type="KEGG" id="lalw:BTM29_05885"/>
<protein>
    <recommendedName>
        <fullName evidence="3">S-layer protein C-terminal domain-containing protein</fullName>
    </recommendedName>
</protein>
<organism evidence="4 5">
    <name type="scientific">Companilactobacillus allii</name>
    <dbReference type="NCBI Taxonomy" id="1847728"/>
    <lineage>
        <taxon>Bacteria</taxon>
        <taxon>Bacillati</taxon>
        <taxon>Bacillota</taxon>
        <taxon>Bacilli</taxon>
        <taxon>Lactobacillales</taxon>
        <taxon>Lactobacillaceae</taxon>
        <taxon>Companilactobacillus</taxon>
    </lineage>
</organism>
<keyword evidence="2" id="KW-0732">Signal</keyword>
<keyword evidence="5" id="KW-1185">Reference proteome</keyword>
<evidence type="ECO:0000313" key="5">
    <source>
        <dbReference type="Proteomes" id="UP000187499"/>
    </source>
</evidence>
<dbReference type="InterPro" id="IPR024968">
    <property type="entry name" value="SlpA_C_lactobacillus"/>
</dbReference>
<dbReference type="Pfam" id="PF03217">
    <property type="entry name" value="SlpA"/>
    <property type="match status" value="1"/>
</dbReference>
<reference evidence="5" key="1">
    <citation type="submission" date="2016-12" db="EMBL/GenBank/DDBJ databases">
        <authorList>
            <person name="Jung M.Y."/>
            <person name="Lee S.H."/>
        </authorList>
    </citation>
    <scope>NUCLEOTIDE SEQUENCE [LARGE SCALE GENOMIC DNA]</scope>
    <source>
        <strain evidence="5">WiKim39</strain>
    </source>
</reference>
<evidence type="ECO:0000313" key="4">
    <source>
        <dbReference type="EMBL" id="APX72118.1"/>
    </source>
</evidence>
<sequence>MKKNAIVLLAMALFSTSAAVVPATTTEAKSVSSSYKVEVSTDSDSDATLYNASGDQTSNTVSDSSKWSVSNISNINGKDYYKVSSDGYISSDDSFLYKKRPEVIKVATDHEVSVYNHKFEESTKVKLEAGSKWYSDSSIYTSAGMPFLRVAPDTYVAMFDVVEQSFTSSVN</sequence>
<feature type="chain" id="PRO_5039685576" description="S-layer protein C-terminal domain-containing protein" evidence="2">
    <location>
        <begin position="20"/>
        <end position="171"/>
    </location>
</feature>
<evidence type="ECO:0000256" key="2">
    <source>
        <dbReference type="SAM" id="SignalP"/>
    </source>
</evidence>
<dbReference type="AlphaFoldDB" id="A0A1P8Q2N5"/>
<name>A0A1P8Q2N5_9LACO</name>
<proteinExistence type="predicted"/>
<dbReference type="EMBL" id="CP019323">
    <property type="protein sequence ID" value="APX72118.1"/>
    <property type="molecule type" value="Genomic_DNA"/>
</dbReference>
<dbReference type="OrthoDB" id="2281946at2"/>
<feature type="domain" description="S-layer protein C-terminal" evidence="3">
    <location>
        <begin position="46"/>
        <end position="89"/>
    </location>
</feature>
<evidence type="ECO:0000259" key="3">
    <source>
        <dbReference type="Pfam" id="PF03217"/>
    </source>
</evidence>
<feature type="region of interest" description="Disordered" evidence="1">
    <location>
        <begin position="46"/>
        <end position="65"/>
    </location>
</feature>
<accession>A0A1P8Q2N5</accession>